<comment type="function">
    <text evidence="9">DNA polymerase III is a complex, multichain enzyme responsible for most of the replicative synthesis in bacteria. This DNA polymerase also exhibits 3' to 5' exonuclease activity. The alpha chain is the DNA polymerase.</text>
</comment>
<keyword evidence="13" id="KW-1185">Reference proteome</keyword>
<dbReference type="Pfam" id="PF02811">
    <property type="entry name" value="PHP"/>
    <property type="match status" value="1"/>
</dbReference>
<dbReference type="NCBIfam" id="TIGR00594">
    <property type="entry name" value="polc"/>
    <property type="match status" value="1"/>
</dbReference>
<dbReference type="Proteomes" id="UP000184082">
    <property type="component" value="Unassembled WGS sequence"/>
</dbReference>
<dbReference type="InterPro" id="IPR041931">
    <property type="entry name" value="DNA_pol3_alpha_thumb_dom"/>
</dbReference>
<comment type="similarity">
    <text evidence="2">Belongs to the DNA polymerase type-C family. DnaE subfamily.</text>
</comment>
<dbReference type="InterPro" id="IPR011708">
    <property type="entry name" value="DNA_pol3_alpha_NTPase_dom"/>
</dbReference>
<dbReference type="AlphaFoldDB" id="A0A1M6RI37"/>
<keyword evidence="6" id="KW-0548">Nucleotidyltransferase</keyword>
<proteinExistence type="inferred from homology"/>
<evidence type="ECO:0000256" key="7">
    <source>
        <dbReference type="ARBA" id="ARBA00022705"/>
    </source>
</evidence>
<feature type="domain" description="Polymerase/histidinol phosphatase N-terminal" evidence="11">
    <location>
        <begin position="6"/>
        <end position="73"/>
    </location>
</feature>
<name>A0A1M6RI37_9FIRM</name>
<dbReference type="GO" id="GO:0005737">
    <property type="term" value="C:cytoplasm"/>
    <property type="evidence" value="ECO:0007669"/>
    <property type="project" value="UniProtKB-SubCell"/>
</dbReference>
<dbReference type="PANTHER" id="PTHR32294:SF0">
    <property type="entry name" value="DNA POLYMERASE III SUBUNIT ALPHA"/>
    <property type="match status" value="1"/>
</dbReference>
<dbReference type="CDD" id="cd12113">
    <property type="entry name" value="PHP_PolIIIA_DnaE3"/>
    <property type="match status" value="1"/>
</dbReference>
<comment type="catalytic activity">
    <reaction evidence="10">
        <text>DNA(n) + a 2'-deoxyribonucleoside 5'-triphosphate = DNA(n+1) + diphosphate</text>
        <dbReference type="Rhea" id="RHEA:22508"/>
        <dbReference type="Rhea" id="RHEA-COMP:17339"/>
        <dbReference type="Rhea" id="RHEA-COMP:17340"/>
        <dbReference type="ChEBI" id="CHEBI:33019"/>
        <dbReference type="ChEBI" id="CHEBI:61560"/>
        <dbReference type="ChEBI" id="CHEBI:173112"/>
        <dbReference type="EC" id="2.7.7.7"/>
    </reaction>
</comment>
<dbReference type="GO" id="GO:0003887">
    <property type="term" value="F:DNA-directed DNA polymerase activity"/>
    <property type="evidence" value="ECO:0007669"/>
    <property type="project" value="UniProtKB-KW"/>
</dbReference>
<dbReference type="InterPro" id="IPR004805">
    <property type="entry name" value="DnaE2/DnaE/PolC"/>
</dbReference>
<sequence length="1168" mass="134230">MGKKFVHLHLHSEYSLLDGYTRISNLFKRVKELGMDSVAITDHGSMFGVIDFYKEGKKYGIKPIIGCEVYTAPRSRFDKDSIKDKNMGHLVLLAKNNKGYKNLIKIVSKGYTEGFYYKPRIDYELLQEYSDDLICLSACLAGDIQRRILDNNFEGAKKLALKLNNIFGQGNFYLELQDHGLEEQKIVNKELIRLSKETGIPLVATNDVHYLTYEDYKVHDILLCIQTGKTIEDKDRMKFESNEFYLKSPQEMEKLFSHVPEAIENTQKIADMCNVEFDFNQMHLPKYDVPSGYTPNEYLRKLCYEGLKRRYKKVTENLKERLEYELSIIEQMGYVDYFLIVWDFIKYAKDNGILVGPGRGSCGGSIVAYTLNITDIDPIKYNLIFERFLNPERVTMPDIDIDFEDERRGEVIDYVIKKYGSEKVAQIITFGTMAARGAIRDVGRAINMPYSEVDKIAKEVPFQLGMTIDKALEMNPKLKSIYNTDERARYLIDIARAVEGMPRHASTHAAGVVIAKEAVDEYVPLYLHDNNITTQFNMTLLEELGLLKMDFLGLRNLTVIKDALKLIKEHKGVEIDISNIPYDDPKVYELISSGETLGVFQLESTGMRRFMRELKPQCLEDIIAGISLYRPGPMESIPKYIENKNNPEKITYLHPKLEPILKVTYGCLVYQEQVMQVVRELGGYSYGRSDLVRRAMGKKKMDVMVKEREYFINGKVDENGNIEIRGCVRNGIPKDVANTIFDDMIDFAKYAFNKSHAASYAVLAYQTAYLKCYYPVEFMAALMTSVMGNSSKIAQYIDDCKRQGIEILKPDINESFDKFTVSGNKIRFGLLAIKNVGIGIINSIIKARREKKFTSFIDFCERIETKELNKRAVESMIKAGVFDSLNVNRAQLLAVYEKIIEGIHQDKRKNIEGQMSLFNTFSDNIPNSMKYDVLPNVKEFPHKYLLAFEKEMMGIYISGHPLSEYEELINKVATINSNELREMNDEGGSHEFKDGDKVIIPGIIIKKQDKVTKNNNLMAFLTVEDLYGPVEVIVFPTVYDKTLEYLHEDSIVIVIGKINLKEDEEPKILADNILPLTKENVKKLINVVKYEKREVSRKLFLKLKYMDLKKINIIKSILSKKRGNIPVYLYIESEKKKLKADKSLWVNIDEEIIKQLKKVVGEDSVKIC</sequence>
<dbReference type="GO" id="GO:0006260">
    <property type="term" value="P:DNA replication"/>
    <property type="evidence" value="ECO:0007669"/>
    <property type="project" value="UniProtKB-KW"/>
</dbReference>
<dbReference type="Gene3D" id="1.10.10.1600">
    <property type="entry name" value="Bacterial DNA polymerase III alpha subunit, thumb domain"/>
    <property type="match status" value="1"/>
</dbReference>
<dbReference type="PANTHER" id="PTHR32294">
    <property type="entry name" value="DNA POLYMERASE III SUBUNIT ALPHA"/>
    <property type="match status" value="1"/>
</dbReference>
<keyword evidence="7" id="KW-0235">DNA replication</keyword>
<comment type="subcellular location">
    <subcellularLocation>
        <location evidence="1">Cytoplasm</location>
    </subcellularLocation>
</comment>
<dbReference type="RefSeq" id="WP_072967768.1">
    <property type="nucleotide sequence ID" value="NZ_FRAJ01000014.1"/>
</dbReference>
<evidence type="ECO:0000256" key="10">
    <source>
        <dbReference type="ARBA" id="ARBA00049244"/>
    </source>
</evidence>
<dbReference type="EC" id="2.7.7.7" evidence="3"/>
<keyword evidence="8" id="KW-0239">DNA-directed DNA polymerase</keyword>
<evidence type="ECO:0000256" key="4">
    <source>
        <dbReference type="ARBA" id="ARBA00019114"/>
    </source>
</evidence>
<evidence type="ECO:0000256" key="5">
    <source>
        <dbReference type="ARBA" id="ARBA00022679"/>
    </source>
</evidence>
<dbReference type="InterPro" id="IPR003141">
    <property type="entry name" value="Pol/His_phosphatase_N"/>
</dbReference>
<dbReference type="NCBIfam" id="NF005298">
    <property type="entry name" value="PRK06826.1"/>
    <property type="match status" value="1"/>
</dbReference>
<keyword evidence="5" id="KW-0808">Transferase</keyword>
<evidence type="ECO:0000313" key="12">
    <source>
        <dbReference type="EMBL" id="SHK32125.1"/>
    </source>
</evidence>
<dbReference type="GO" id="GO:0008408">
    <property type="term" value="F:3'-5' exonuclease activity"/>
    <property type="evidence" value="ECO:0007669"/>
    <property type="project" value="InterPro"/>
</dbReference>
<dbReference type="InterPro" id="IPR004013">
    <property type="entry name" value="PHP_dom"/>
</dbReference>
<dbReference type="InterPro" id="IPR016195">
    <property type="entry name" value="Pol/histidinol_Pase-like"/>
</dbReference>
<dbReference type="EMBL" id="FRAJ01000014">
    <property type="protein sequence ID" value="SHK32125.1"/>
    <property type="molecule type" value="Genomic_DNA"/>
</dbReference>
<evidence type="ECO:0000313" key="13">
    <source>
        <dbReference type="Proteomes" id="UP000184082"/>
    </source>
</evidence>
<dbReference type="Pfam" id="PF17657">
    <property type="entry name" value="DNA_pol3_finger"/>
    <property type="match status" value="1"/>
</dbReference>
<reference evidence="12 13" key="1">
    <citation type="submission" date="2016-11" db="EMBL/GenBank/DDBJ databases">
        <authorList>
            <person name="Jaros S."/>
            <person name="Januszkiewicz K."/>
            <person name="Wedrychowicz H."/>
        </authorList>
    </citation>
    <scope>NUCLEOTIDE SEQUENCE [LARGE SCALE GENOMIC DNA]</scope>
    <source>
        <strain evidence="12 13">DSM 14501</strain>
    </source>
</reference>
<dbReference type="Pfam" id="PF07733">
    <property type="entry name" value="DNA_pol3_alpha"/>
    <property type="match status" value="1"/>
</dbReference>
<evidence type="ECO:0000256" key="9">
    <source>
        <dbReference type="ARBA" id="ARBA00025611"/>
    </source>
</evidence>
<dbReference type="GO" id="GO:0003676">
    <property type="term" value="F:nucleic acid binding"/>
    <property type="evidence" value="ECO:0007669"/>
    <property type="project" value="InterPro"/>
</dbReference>
<evidence type="ECO:0000256" key="6">
    <source>
        <dbReference type="ARBA" id="ARBA00022695"/>
    </source>
</evidence>
<dbReference type="InterPro" id="IPR029460">
    <property type="entry name" value="DNAPol_HHH"/>
</dbReference>
<dbReference type="CDD" id="cd04485">
    <property type="entry name" value="DnaE_OBF"/>
    <property type="match status" value="1"/>
</dbReference>
<evidence type="ECO:0000259" key="11">
    <source>
        <dbReference type="SMART" id="SM00481"/>
    </source>
</evidence>
<dbReference type="InterPro" id="IPR040982">
    <property type="entry name" value="DNA_pol3_finger"/>
</dbReference>
<dbReference type="Pfam" id="PF01336">
    <property type="entry name" value="tRNA_anti-codon"/>
    <property type="match status" value="1"/>
</dbReference>
<dbReference type="STRING" id="1121266.SAMN02745883_01806"/>
<evidence type="ECO:0000256" key="3">
    <source>
        <dbReference type="ARBA" id="ARBA00012417"/>
    </source>
</evidence>
<organism evidence="12 13">
    <name type="scientific">Caminicella sporogenes DSM 14501</name>
    <dbReference type="NCBI Taxonomy" id="1121266"/>
    <lineage>
        <taxon>Bacteria</taxon>
        <taxon>Bacillati</taxon>
        <taxon>Bacillota</taxon>
        <taxon>Clostridia</taxon>
        <taxon>Peptostreptococcales</taxon>
        <taxon>Caminicellaceae</taxon>
        <taxon>Caminicella</taxon>
    </lineage>
</organism>
<evidence type="ECO:0000256" key="8">
    <source>
        <dbReference type="ARBA" id="ARBA00022932"/>
    </source>
</evidence>
<evidence type="ECO:0000256" key="1">
    <source>
        <dbReference type="ARBA" id="ARBA00004496"/>
    </source>
</evidence>
<dbReference type="NCBIfam" id="NF004226">
    <property type="entry name" value="PRK05673.1"/>
    <property type="match status" value="1"/>
</dbReference>
<dbReference type="SUPFAM" id="SSF89550">
    <property type="entry name" value="PHP domain-like"/>
    <property type="match status" value="1"/>
</dbReference>
<dbReference type="SMART" id="SM00481">
    <property type="entry name" value="POLIIIAc"/>
    <property type="match status" value="1"/>
</dbReference>
<dbReference type="Gene3D" id="1.10.150.870">
    <property type="match status" value="1"/>
</dbReference>
<dbReference type="Pfam" id="PF14579">
    <property type="entry name" value="HHH_6"/>
    <property type="match status" value="1"/>
</dbReference>
<dbReference type="InterPro" id="IPR004365">
    <property type="entry name" value="NA-bd_OB_tRNA"/>
</dbReference>
<dbReference type="Gene3D" id="3.20.20.140">
    <property type="entry name" value="Metal-dependent hydrolases"/>
    <property type="match status" value="1"/>
</dbReference>
<gene>
    <name evidence="12" type="ORF">SAMN02745883_01806</name>
</gene>
<evidence type="ECO:0000256" key="2">
    <source>
        <dbReference type="ARBA" id="ARBA00009496"/>
    </source>
</evidence>
<accession>A0A1M6RI37</accession>
<protein>
    <recommendedName>
        <fullName evidence="4">DNA polymerase III subunit alpha</fullName>
        <ecNumber evidence="3">2.7.7.7</ecNumber>
    </recommendedName>
</protein>